<protein>
    <recommendedName>
        <fullName evidence="3">BTB domain-containing protein</fullName>
    </recommendedName>
</protein>
<accession>A0ABR1IY65</accession>
<keyword evidence="2" id="KW-1185">Reference proteome</keyword>
<dbReference type="Proteomes" id="UP001498398">
    <property type="component" value="Unassembled WGS sequence"/>
</dbReference>
<dbReference type="EMBL" id="JBANRG010000058">
    <property type="protein sequence ID" value="KAK7442460.1"/>
    <property type="molecule type" value="Genomic_DNA"/>
</dbReference>
<comment type="caution">
    <text evidence="1">The sequence shown here is derived from an EMBL/GenBank/DDBJ whole genome shotgun (WGS) entry which is preliminary data.</text>
</comment>
<name>A0ABR1IY65_9AGAR</name>
<evidence type="ECO:0000313" key="2">
    <source>
        <dbReference type="Proteomes" id="UP001498398"/>
    </source>
</evidence>
<gene>
    <name evidence="1" type="ORF">VKT23_016057</name>
</gene>
<evidence type="ECO:0000313" key="1">
    <source>
        <dbReference type="EMBL" id="KAK7442460.1"/>
    </source>
</evidence>
<reference evidence="1 2" key="1">
    <citation type="submission" date="2024-01" db="EMBL/GenBank/DDBJ databases">
        <title>A draft genome for the cacao thread blight pathogen Marasmiellus scandens.</title>
        <authorList>
            <person name="Baruah I.K."/>
            <person name="Leung J."/>
            <person name="Bukari Y."/>
            <person name="Amoako-Attah I."/>
            <person name="Meinhardt L.W."/>
            <person name="Bailey B.A."/>
            <person name="Cohen S.P."/>
        </authorList>
    </citation>
    <scope>NUCLEOTIDE SEQUENCE [LARGE SCALE GENOMIC DNA]</scope>
    <source>
        <strain evidence="1 2">GH-19</strain>
    </source>
</reference>
<organism evidence="1 2">
    <name type="scientific">Marasmiellus scandens</name>
    <dbReference type="NCBI Taxonomy" id="2682957"/>
    <lineage>
        <taxon>Eukaryota</taxon>
        <taxon>Fungi</taxon>
        <taxon>Dikarya</taxon>
        <taxon>Basidiomycota</taxon>
        <taxon>Agaricomycotina</taxon>
        <taxon>Agaricomycetes</taxon>
        <taxon>Agaricomycetidae</taxon>
        <taxon>Agaricales</taxon>
        <taxon>Marasmiineae</taxon>
        <taxon>Omphalotaceae</taxon>
        <taxon>Marasmiellus</taxon>
    </lineage>
</organism>
<evidence type="ECO:0008006" key="3">
    <source>
        <dbReference type="Google" id="ProtNLM"/>
    </source>
</evidence>
<sequence>MLSTSSMLAESKETQKLSKLFHTGDIVFCSSDNVLFYIQQKFLEAHAEGFSLTGYTTSSNEIVSLTEPSSVLEILFQFAWPYMPPDLDDLDFKLLMQLAEAAEKYLLHHLRKFCIIEMR</sequence>
<proteinExistence type="predicted"/>